<dbReference type="Pfam" id="PF00534">
    <property type="entry name" value="Glycos_transf_1"/>
    <property type="match status" value="1"/>
</dbReference>
<dbReference type="InterPro" id="IPR050194">
    <property type="entry name" value="Glycosyltransferase_grp1"/>
</dbReference>
<evidence type="ECO:0000313" key="3">
    <source>
        <dbReference type="EMBL" id="GAA0569999.1"/>
    </source>
</evidence>
<evidence type="ECO:0000259" key="1">
    <source>
        <dbReference type="Pfam" id="PF00534"/>
    </source>
</evidence>
<keyword evidence="4" id="KW-1185">Reference proteome</keyword>
<dbReference type="PANTHER" id="PTHR45947">
    <property type="entry name" value="SULFOQUINOVOSYL TRANSFERASE SQD2"/>
    <property type="match status" value="1"/>
</dbReference>
<dbReference type="InterPro" id="IPR001296">
    <property type="entry name" value="Glyco_trans_1"/>
</dbReference>
<evidence type="ECO:0000313" key="4">
    <source>
        <dbReference type="Proteomes" id="UP001499951"/>
    </source>
</evidence>
<dbReference type="SUPFAM" id="SSF53756">
    <property type="entry name" value="UDP-Glycosyltransferase/glycogen phosphorylase"/>
    <property type="match status" value="1"/>
</dbReference>
<dbReference type="CDD" id="cd03801">
    <property type="entry name" value="GT4_PimA-like"/>
    <property type="match status" value="1"/>
</dbReference>
<sequence>MSPTLLHVFPTFAVGGSQARFAVVANRLGRRFRHVVVAMDGREDCRERLEPGLDIRFAKLDLRPRDTLGNWRRFRAFLAGVRPHRLVTHNWGSIECAMANWPRLTGHVHIEDGFGPEEANGQLPRRVLTRRYVLSRSTVVLPSHTLYALAKDVWRLKPSVLRYVPNGVDCARFGASDIEPYRWEGEGPVVGTVAALRPEKNIVRLLDAFRIVRAQMPCRLLIAGDGPERAHLEAHAAALGLGSDVRFAGHIRETEKIYAALSVLALSSDTEQMPTAVLEAMAAGLPVVSTDVGDVTGMVSAENGPYVTQRDASALAAGLFRLLSDPAAASQIGAANRTKACRDYGEDRMVAAYDALYGGTA</sequence>
<name>A0ABP3PNT5_9PROT</name>
<accession>A0ABP3PNT5</accession>
<dbReference type="EMBL" id="BAAADD010000004">
    <property type="protein sequence ID" value="GAA0569999.1"/>
    <property type="molecule type" value="Genomic_DNA"/>
</dbReference>
<dbReference type="Pfam" id="PF13439">
    <property type="entry name" value="Glyco_transf_4"/>
    <property type="match status" value="1"/>
</dbReference>
<dbReference type="Proteomes" id="UP001499951">
    <property type="component" value="Unassembled WGS sequence"/>
</dbReference>
<dbReference type="RefSeq" id="WP_166929482.1">
    <property type="nucleotide sequence ID" value="NZ_BAAADD010000004.1"/>
</dbReference>
<proteinExistence type="predicted"/>
<dbReference type="Gene3D" id="3.40.50.2000">
    <property type="entry name" value="Glycogen Phosphorylase B"/>
    <property type="match status" value="2"/>
</dbReference>
<evidence type="ECO:0000259" key="2">
    <source>
        <dbReference type="Pfam" id="PF13439"/>
    </source>
</evidence>
<feature type="domain" description="Glycosyl transferase family 1" evidence="1">
    <location>
        <begin position="180"/>
        <end position="337"/>
    </location>
</feature>
<reference evidence="4" key="1">
    <citation type="journal article" date="2019" name="Int. J. Syst. Evol. Microbiol.">
        <title>The Global Catalogue of Microorganisms (GCM) 10K type strain sequencing project: providing services to taxonomists for standard genome sequencing and annotation.</title>
        <authorList>
            <consortium name="The Broad Institute Genomics Platform"/>
            <consortium name="The Broad Institute Genome Sequencing Center for Infectious Disease"/>
            <person name="Wu L."/>
            <person name="Ma J."/>
        </authorList>
    </citation>
    <scope>NUCLEOTIDE SEQUENCE [LARGE SCALE GENOMIC DNA]</scope>
    <source>
        <strain evidence="4">JCM 15089</strain>
    </source>
</reference>
<organism evidence="3 4">
    <name type="scientific">Rhizomicrobium electricum</name>
    <dbReference type="NCBI Taxonomy" id="480070"/>
    <lineage>
        <taxon>Bacteria</taxon>
        <taxon>Pseudomonadati</taxon>
        <taxon>Pseudomonadota</taxon>
        <taxon>Alphaproteobacteria</taxon>
        <taxon>Micropepsales</taxon>
        <taxon>Micropepsaceae</taxon>
        <taxon>Rhizomicrobium</taxon>
    </lineage>
</organism>
<comment type="caution">
    <text evidence="3">The sequence shown here is derived from an EMBL/GenBank/DDBJ whole genome shotgun (WGS) entry which is preliminary data.</text>
</comment>
<protein>
    <submittedName>
        <fullName evidence="3">Glycosyltransferase family 4 protein</fullName>
    </submittedName>
</protein>
<dbReference type="InterPro" id="IPR028098">
    <property type="entry name" value="Glyco_trans_4-like_N"/>
</dbReference>
<feature type="domain" description="Glycosyltransferase subfamily 4-like N-terminal" evidence="2">
    <location>
        <begin position="14"/>
        <end position="172"/>
    </location>
</feature>
<dbReference type="PANTHER" id="PTHR45947:SF3">
    <property type="entry name" value="SULFOQUINOVOSYL TRANSFERASE SQD2"/>
    <property type="match status" value="1"/>
</dbReference>
<gene>
    <name evidence="3" type="ORF">GCM10008942_18470</name>
</gene>